<keyword evidence="12 15" id="KW-0472">Membrane</keyword>
<evidence type="ECO:0000256" key="4">
    <source>
        <dbReference type="ARBA" id="ARBA00022670"/>
    </source>
</evidence>
<evidence type="ECO:0008006" key="21">
    <source>
        <dbReference type="Google" id="ProtNLM"/>
    </source>
</evidence>
<evidence type="ECO:0000256" key="10">
    <source>
        <dbReference type="ARBA" id="ARBA00022989"/>
    </source>
</evidence>
<evidence type="ECO:0000313" key="20">
    <source>
        <dbReference type="Proteomes" id="UP001347796"/>
    </source>
</evidence>
<dbReference type="InterPro" id="IPR048024">
    <property type="entry name" value="Fxna-like_M28_dom"/>
</dbReference>
<evidence type="ECO:0000256" key="1">
    <source>
        <dbReference type="ARBA" id="ARBA00001947"/>
    </source>
</evidence>
<keyword evidence="10 15" id="KW-1133">Transmembrane helix</keyword>
<evidence type="ECO:0000256" key="12">
    <source>
        <dbReference type="ARBA" id="ARBA00023136"/>
    </source>
</evidence>
<evidence type="ECO:0000256" key="5">
    <source>
        <dbReference type="ARBA" id="ARBA00022692"/>
    </source>
</evidence>
<keyword evidence="13" id="KW-0325">Glycoprotein</keyword>
<dbReference type="GO" id="GO:0005789">
    <property type="term" value="C:endoplasmic reticulum membrane"/>
    <property type="evidence" value="ECO:0007669"/>
    <property type="project" value="UniProtKB-SubCell"/>
</dbReference>
<evidence type="ECO:0000256" key="11">
    <source>
        <dbReference type="ARBA" id="ARBA00023049"/>
    </source>
</evidence>
<dbReference type="FunFam" id="3.40.630.10:FF:000008">
    <property type="entry name" value="Endoplasmic reticulum metallopeptidase 1"/>
    <property type="match status" value="1"/>
</dbReference>
<feature type="transmembrane region" description="Helical" evidence="15">
    <location>
        <begin position="640"/>
        <end position="662"/>
    </location>
</feature>
<keyword evidence="8" id="KW-0256">Endoplasmic reticulum</keyword>
<keyword evidence="11" id="KW-0482">Metalloprotease</keyword>
<gene>
    <name evidence="19" type="ORF">SNE40_004704</name>
</gene>
<dbReference type="Proteomes" id="UP001347796">
    <property type="component" value="Unassembled WGS sequence"/>
</dbReference>
<dbReference type="GO" id="GO:0006508">
    <property type="term" value="P:proteolysis"/>
    <property type="evidence" value="ECO:0007669"/>
    <property type="project" value="UniProtKB-KW"/>
</dbReference>
<keyword evidence="7" id="KW-0378">Hydrolase</keyword>
<name>A0AAN8QCR0_PATCE</name>
<feature type="transmembrane region" description="Helical" evidence="15">
    <location>
        <begin position="567"/>
        <end position="590"/>
    </location>
</feature>
<dbReference type="Pfam" id="PF22249">
    <property type="entry name" value="ERMP1-TM"/>
    <property type="match status" value="1"/>
</dbReference>
<proteinExistence type="inferred from homology"/>
<dbReference type="InterPro" id="IPR053974">
    <property type="entry name" value="ERMP1_1-A_TM"/>
</dbReference>
<evidence type="ECO:0000256" key="14">
    <source>
        <dbReference type="SAM" id="MobiDB-lite"/>
    </source>
</evidence>
<comment type="subcellular location">
    <subcellularLocation>
        <location evidence="2">Endoplasmic reticulum membrane</location>
        <topology evidence="2">Multi-pass membrane protein</topology>
    </subcellularLocation>
</comment>
<keyword evidence="9" id="KW-0862">Zinc</keyword>
<dbReference type="GO" id="GO:0008235">
    <property type="term" value="F:metalloexopeptidase activity"/>
    <property type="evidence" value="ECO:0007669"/>
    <property type="project" value="InterPro"/>
</dbReference>
<protein>
    <recommendedName>
        <fullName evidence="21">Endoplasmic reticulum metallopeptidase 1</fullName>
    </recommendedName>
</protein>
<feature type="region of interest" description="Disordered" evidence="14">
    <location>
        <begin position="1"/>
        <end position="39"/>
    </location>
</feature>
<feature type="transmembrane region" description="Helical" evidence="15">
    <location>
        <begin position="437"/>
        <end position="466"/>
    </location>
</feature>
<evidence type="ECO:0000256" key="13">
    <source>
        <dbReference type="ARBA" id="ARBA00023180"/>
    </source>
</evidence>
<organism evidence="19 20">
    <name type="scientific">Patella caerulea</name>
    <name type="common">Rayed Mediterranean limpet</name>
    <dbReference type="NCBI Taxonomy" id="87958"/>
    <lineage>
        <taxon>Eukaryota</taxon>
        <taxon>Metazoa</taxon>
        <taxon>Spiralia</taxon>
        <taxon>Lophotrochozoa</taxon>
        <taxon>Mollusca</taxon>
        <taxon>Gastropoda</taxon>
        <taxon>Patellogastropoda</taxon>
        <taxon>Patelloidea</taxon>
        <taxon>Patellidae</taxon>
        <taxon>Patella</taxon>
    </lineage>
</organism>
<feature type="transmembrane region" description="Helical" evidence="15">
    <location>
        <begin position="610"/>
        <end position="633"/>
    </location>
</feature>
<comment type="caution">
    <text evidence="19">The sequence shown here is derived from an EMBL/GenBank/DDBJ whole genome shotgun (WGS) entry which is preliminary data.</text>
</comment>
<dbReference type="Gene3D" id="3.40.630.10">
    <property type="entry name" value="Zn peptidases"/>
    <property type="match status" value="1"/>
</dbReference>
<evidence type="ECO:0000259" key="16">
    <source>
        <dbReference type="Pfam" id="PF04389"/>
    </source>
</evidence>
<dbReference type="InterPro" id="IPR045175">
    <property type="entry name" value="M28_fam"/>
</dbReference>
<dbReference type="SUPFAM" id="SSF53187">
    <property type="entry name" value="Zn-dependent exopeptidases"/>
    <property type="match status" value="1"/>
</dbReference>
<dbReference type="PANTHER" id="PTHR12147">
    <property type="entry name" value="METALLOPEPTIDASE M28 FAMILY MEMBER"/>
    <property type="match status" value="1"/>
</dbReference>
<dbReference type="AlphaFoldDB" id="A0AAN8QCR0"/>
<keyword evidence="4" id="KW-0645">Protease</keyword>
<comment type="cofactor">
    <cofactor evidence="1">
        <name>Zn(2+)</name>
        <dbReference type="ChEBI" id="CHEBI:29105"/>
    </cofactor>
</comment>
<dbReference type="Pfam" id="PF22248">
    <property type="entry name" value="ERMP1_C"/>
    <property type="match status" value="1"/>
</dbReference>
<feature type="transmembrane region" description="Helical" evidence="15">
    <location>
        <begin position="49"/>
        <end position="68"/>
    </location>
</feature>
<feature type="domain" description="Peptidase M28" evidence="16">
    <location>
        <begin position="168"/>
        <end position="362"/>
    </location>
</feature>
<dbReference type="InterPro" id="IPR007484">
    <property type="entry name" value="Peptidase_M28"/>
</dbReference>
<dbReference type="InterPro" id="IPR053973">
    <property type="entry name" value="ERMP1-like_C"/>
</dbReference>
<evidence type="ECO:0000259" key="17">
    <source>
        <dbReference type="Pfam" id="PF22248"/>
    </source>
</evidence>
<evidence type="ECO:0000313" key="19">
    <source>
        <dbReference type="EMBL" id="KAK6188547.1"/>
    </source>
</evidence>
<evidence type="ECO:0000256" key="6">
    <source>
        <dbReference type="ARBA" id="ARBA00022723"/>
    </source>
</evidence>
<keyword evidence="6" id="KW-0479">Metal-binding</keyword>
<evidence type="ECO:0000256" key="9">
    <source>
        <dbReference type="ARBA" id="ARBA00022833"/>
    </source>
</evidence>
<dbReference type="EMBL" id="JAZGQO010000003">
    <property type="protein sequence ID" value="KAK6188547.1"/>
    <property type="molecule type" value="Genomic_DNA"/>
</dbReference>
<evidence type="ECO:0000259" key="18">
    <source>
        <dbReference type="Pfam" id="PF22249"/>
    </source>
</evidence>
<dbReference type="CDD" id="cd03875">
    <property type="entry name" value="M28_Fxna_like"/>
    <property type="match status" value="1"/>
</dbReference>
<reference evidence="19 20" key="1">
    <citation type="submission" date="2024-01" db="EMBL/GenBank/DDBJ databases">
        <title>The genome of the rayed Mediterranean limpet Patella caerulea (Linnaeus, 1758).</title>
        <authorList>
            <person name="Anh-Thu Weber A."/>
            <person name="Halstead-Nussloch G."/>
        </authorList>
    </citation>
    <scope>NUCLEOTIDE SEQUENCE [LARGE SCALE GENOMIC DNA]</scope>
    <source>
        <strain evidence="19">AATW-2023a</strain>
        <tissue evidence="19">Whole specimen</tissue>
    </source>
</reference>
<evidence type="ECO:0000256" key="15">
    <source>
        <dbReference type="SAM" id="Phobius"/>
    </source>
</evidence>
<evidence type="ECO:0000256" key="7">
    <source>
        <dbReference type="ARBA" id="ARBA00022801"/>
    </source>
</evidence>
<keyword evidence="20" id="KW-1185">Reference proteome</keyword>
<comment type="similarity">
    <text evidence="3">Belongs to the peptidase M28 family.</text>
</comment>
<dbReference type="GO" id="GO:0046872">
    <property type="term" value="F:metal ion binding"/>
    <property type="evidence" value="ECO:0007669"/>
    <property type="project" value="UniProtKB-KW"/>
</dbReference>
<keyword evidence="5 15" id="KW-0812">Transmembrane</keyword>
<feature type="domain" description="Endoplasmic reticulum metallopeptidase 1-like C-terminal" evidence="17">
    <location>
        <begin position="672"/>
        <end position="899"/>
    </location>
</feature>
<accession>A0AAN8QCR0</accession>
<feature type="domain" description="Endoplasmic reticulum metallopeptidase 1/1-A TM" evidence="18">
    <location>
        <begin position="433"/>
        <end position="653"/>
    </location>
</feature>
<dbReference type="Pfam" id="PF04389">
    <property type="entry name" value="Peptidase_M28"/>
    <property type="match status" value="1"/>
</dbReference>
<feature type="transmembrane region" description="Helical" evidence="15">
    <location>
        <begin position="400"/>
        <end position="417"/>
    </location>
</feature>
<evidence type="ECO:0000256" key="8">
    <source>
        <dbReference type="ARBA" id="ARBA00022824"/>
    </source>
</evidence>
<sequence>MDETKFLLRQRGAPPKPGFDRHNEFKNNSSPNDDKKKGLSGDGQALDGITIYLLLIIFYGFIVFFIHFRQNNSFPSPKFIGDPQNSLTDFIEERVRKNLNEFMKLGPRVTGSAANLKAKDLILTTIEEIRVGAKEPHQIEVDNQIVDGDFAIDFLVGHLTSVYKNINNIIVNFSRKDNPSNHSVLVNCHYDTFLSSPGGSDDTVSCCVMLEMLRSFSQHTEPFKNNIIFLFNGAEENILQASHGFITKHPWGKTIKAFVNLEATGAGGWEVVFQTGPENPWLVRSYIKSVKYPSASVFNQEIFQTGKIPGDTDFRIFRDYGNLAGLDIAHIKNGYVYHTKNDLPRYIQPGSIQRGGENLMNLVETLVSSPQLVNPGPEKHGTMVFYDFIGYFMVSYPMRMAIILNLGISSLFLLTIFRKIVGYNTAEIKGVVYVRELVMAVIFLLLTWTLIIITCVVIALLLTMLGREMSWFTNTFNLIWLYILPPLTSVLSLHLILRKTYYKSTNGWQVEGIFYDGNMLLWVMLLVTLTYFKIASAYMVLLWTLFPLLIISRTAKALKINFKEKPVIYVILKVISVLIPASYTIYLTYNLSMLIITVMGRCGTEVKPDIPVSIIVSFPVLLLTGYHCSFVYISRNIGKLILILSAISTTGILAVLFTPYGFPFSTSLQDASMQRVMLVHFDRNDYHKSGEKVEKESYVWYFQLDHHGSKALEKYSTVFENASLAPCDGAYCGMPFYFPVLHMIDSRKTLQVPAPRLTNYPRSSVNLVSKDKTGVDTFRLTFQIEGSDHITNFVFPKPGVKLTRWSLEDGDPLPIKTLSVFERPTYYIYYSHEIKPVKPWQFSLTVQIDKSQNPDDGILDISVVGHYLHGEKMQTPFLSQLLKKLPEWTVDIGVTATIDYHEF</sequence>
<evidence type="ECO:0000256" key="2">
    <source>
        <dbReference type="ARBA" id="ARBA00004477"/>
    </source>
</evidence>
<feature type="transmembrane region" description="Helical" evidence="15">
    <location>
        <begin position="519"/>
        <end position="546"/>
    </location>
</feature>
<evidence type="ECO:0000256" key="3">
    <source>
        <dbReference type="ARBA" id="ARBA00010918"/>
    </source>
</evidence>
<feature type="transmembrane region" description="Helical" evidence="15">
    <location>
        <begin position="478"/>
        <end position="497"/>
    </location>
</feature>
<dbReference type="PANTHER" id="PTHR12147:SF22">
    <property type="entry name" value="ENDOPLASMIC RETICULUM METALLOPEPTIDASE 1"/>
    <property type="match status" value="1"/>
</dbReference>